<evidence type="ECO:0000256" key="2">
    <source>
        <dbReference type="SAM" id="MobiDB-lite"/>
    </source>
</evidence>
<feature type="domain" description="Glycosyltransferase subfamily 4-like N-terminal" evidence="3">
    <location>
        <begin position="50"/>
        <end position="224"/>
    </location>
</feature>
<sequence>MDPARHGPGGRAVPRSRRGARARAGGAMLIHGATDNDLHPPLFGATQRSFGLFRGLARHHDVRVLCIVPNRTRKPREERVAEVTLLRRSAWYTSAAWRLERARLSPLFLASLAHSARARAFRDVLPGTADVCMADLPLAGVLESRPARLRVLHAHNVEYDHFREAGPTLLARGFWAERLRALEARAARGADLVVAASDEDAARFRALYAVAPEALTVIPNGFDETAVCPPAPAERARARAAIGIAPGEFACLFVGSDVPHNREALAAAVGHVMPPLAREGFKLLVVGSISRALEGRREPWLIVHPATPDLSRWLHAADAGLNPVTRGGGSNVKLATYLAAGLAAVSTPFGVRGYAPLVPLVTVAAIEQMAEAVRERPRGAAARGELPSPAIRAYAWGALGERLAAEFERRLGARAEPRAALADPARAGASARGRGARA</sequence>
<feature type="region of interest" description="Disordered" evidence="2">
    <location>
        <begin position="415"/>
        <end position="438"/>
    </location>
</feature>
<reference evidence="4 5" key="1">
    <citation type="journal article" date="2019" name="Nat. Microbiol.">
        <title>Mediterranean grassland soil C-N compound turnover is dependent on rainfall and depth, and is mediated by genomically divergent microorganisms.</title>
        <authorList>
            <person name="Diamond S."/>
            <person name="Andeer P.F."/>
            <person name="Li Z."/>
            <person name="Crits-Christoph A."/>
            <person name="Burstein D."/>
            <person name="Anantharaman K."/>
            <person name="Lane K.R."/>
            <person name="Thomas B.C."/>
            <person name="Pan C."/>
            <person name="Northen T.R."/>
            <person name="Banfield J.F."/>
        </authorList>
    </citation>
    <scope>NUCLEOTIDE SEQUENCE [LARGE SCALE GENOMIC DNA]</scope>
    <source>
        <strain evidence="4">WS_2</strain>
    </source>
</reference>
<proteinExistence type="predicted"/>
<protein>
    <submittedName>
        <fullName evidence="4">Glycosyltransferase family 4 protein</fullName>
    </submittedName>
</protein>
<feature type="region of interest" description="Disordered" evidence="2">
    <location>
        <begin position="1"/>
        <end position="23"/>
    </location>
</feature>
<evidence type="ECO:0000256" key="1">
    <source>
        <dbReference type="ARBA" id="ARBA00022679"/>
    </source>
</evidence>
<dbReference type="SUPFAM" id="SSF53756">
    <property type="entry name" value="UDP-Glycosyltransferase/glycogen phosphorylase"/>
    <property type="match status" value="1"/>
</dbReference>
<dbReference type="Pfam" id="PF13692">
    <property type="entry name" value="Glyco_trans_1_4"/>
    <property type="match status" value="1"/>
</dbReference>
<evidence type="ECO:0000259" key="3">
    <source>
        <dbReference type="Pfam" id="PF13439"/>
    </source>
</evidence>
<comment type="caution">
    <text evidence="4">The sequence shown here is derived from an EMBL/GenBank/DDBJ whole genome shotgun (WGS) entry which is preliminary data.</text>
</comment>
<dbReference type="PANTHER" id="PTHR46401:SF2">
    <property type="entry name" value="GLYCOSYLTRANSFERASE WBBK-RELATED"/>
    <property type="match status" value="1"/>
</dbReference>
<accession>A0A538S8M6</accession>
<keyword evidence="1 4" id="KW-0808">Transferase</keyword>
<dbReference type="Pfam" id="PF13439">
    <property type="entry name" value="Glyco_transf_4"/>
    <property type="match status" value="1"/>
</dbReference>
<dbReference type="Gene3D" id="3.40.50.2000">
    <property type="entry name" value="Glycogen Phosphorylase B"/>
    <property type="match status" value="2"/>
</dbReference>
<dbReference type="Proteomes" id="UP000317716">
    <property type="component" value="Unassembled WGS sequence"/>
</dbReference>
<evidence type="ECO:0000313" key="4">
    <source>
        <dbReference type="EMBL" id="TMQ47733.1"/>
    </source>
</evidence>
<dbReference type="AlphaFoldDB" id="A0A538S8M6"/>
<feature type="compositionally biased region" description="Low complexity" evidence="2">
    <location>
        <begin position="418"/>
        <end position="438"/>
    </location>
</feature>
<dbReference type="EMBL" id="VBOS01000515">
    <property type="protein sequence ID" value="TMQ47733.1"/>
    <property type="molecule type" value="Genomic_DNA"/>
</dbReference>
<dbReference type="InterPro" id="IPR028098">
    <property type="entry name" value="Glyco_trans_4-like_N"/>
</dbReference>
<gene>
    <name evidence="4" type="ORF">E6K72_13725</name>
</gene>
<name>A0A538S8M6_UNCEI</name>
<dbReference type="PANTHER" id="PTHR46401">
    <property type="entry name" value="GLYCOSYLTRANSFERASE WBBK-RELATED"/>
    <property type="match status" value="1"/>
</dbReference>
<organism evidence="4 5">
    <name type="scientific">Eiseniibacteriota bacterium</name>
    <dbReference type="NCBI Taxonomy" id="2212470"/>
    <lineage>
        <taxon>Bacteria</taxon>
        <taxon>Candidatus Eiseniibacteriota</taxon>
    </lineage>
</organism>
<dbReference type="GO" id="GO:0016757">
    <property type="term" value="F:glycosyltransferase activity"/>
    <property type="evidence" value="ECO:0007669"/>
    <property type="project" value="TreeGrafter"/>
</dbReference>
<dbReference type="GO" id="GO:0009103">
    <property type="term" value="P:lipopolysaccharide biosynthetic process"/>
    <property type="evidence" value="ECO:0007669"/>
    <property type="project" value="TreeGrafter"/>
</dbReference>
<evidence type="ECO:0000313" key="5">
    <source>
        <dbReference type="Proteomes" id="UP000317716"/>
    </source>
</evidence>